<dbReference type="Proteomes" id="UP000016930">
    <property type="component" value="Unassembled WGS sequence"/>
</dbReference>
<protein>
    <recommendedName>
        <fullName evidence="1">F-box domain-containing protein</fullName>
    </recommendedName>
</protein>
<dbReference type="InterPro" id="IPR001810">
    <property type="entry name" value="F-box_dom"/>
</dbReference>
<dbReference type="EMBL" id="KB445810">
    <property type="protein sequence ID" value="EMD32549.1"/>
    <property type="molecule type" value="Genomic_DNA"/>
</dbReference>
<dbReference type="OrthoDB" id="3219396at2759"/>
<dbReference type="Gene3D" id="1.20.1280.50">
    <property type="match status" value="1"/>
</dbReference>
<dbReference type="PROSITE" id="PS50181">
    <property type="entry name" value="FBOX"/>
    <property type="match status" value="1"/>
</dbReference>
<dbReference type="HOGENOM" id="CLU_104287_0_0_1"/>
<dbReference type="STRING" id="914234.M2PAK7"/>
<dbReference type="SUPFAM" id="SSF81383">
    <property type="entry name" value="F-box domain"/>
    <property type="match status" value="1"/>
</dbReference>
<evidence type="ECO:0000259" key="1">
    <source>
        <dbReference type="PROSITE" id="PS50181"/>
    </source>
</evidence>
<dbReference type="AlphaFoldDB" id="M2PAK7"/>
<reference evidence="2 3" key="1">
    <citation type="journal article" date="2012" name="Proc. Natl. Acad. Sci. U.S.A.">
        <title>Comparative genomics of Ceriporiopsis subvermispora and Phanerochaete chrysosporium provide insight into selective ligninolysis.</title>
        <authorList>
            <person name="Fernandez-Fueyo E."/>
            <person name="Ruiz-Duenas F.J."/>
            <person name="Ferreira P."/>
            <person name="Floudas D."/>
            <person name="Hibbett D.S."/>
            <person name="Canessa P."/>
            <person name="Larrondo L.F."/>
            <person name="James T.Y."/>
            <person name="Seelenfreund D."/>
            <person name="Lobos S."/>
            <person name="Polanco R."/>
            <person name="Tello M."/>
            <person name="Honda Y."/>
            <person name="Watanabe T."/>
            <person name="Watanabe T."/>
            <person name="Ryu J.S."/>
            <person name="Kubicek C.P."/>
            <person name="Schmoll M."/>
            <person name="Gaskell J."/>
            <person name="Hammel K.E."/>
            <person name="St John F.J."/>
            <person name="Vanden Wymelenberg A."/>
            <person name="Sabat G."/>
            <person name="Splinter BonDurant S."/>
            <person name="Syed K."/>
            <person name="Yadav J.S."/>
            <person name="Doddapaneni H."/>
            <person name="Subramanian V."/>
            <person name="Lavin J.L."/>
            <person name="Oguiza J.A."/>
            <person name="Perez G."/>
            <person name="Pisabarro A.G."/>
            <person name="Ramirez L."/>
            <person name="Santoyo F."/>
            <person name="Master E."/>
            <person name="Coutinho P.M."/>
            <person name="Henrissat B."/>
            <person name="Lombard V."/>
            <person name="Magnuson J.K."/>
            <person name="Kuees U."/>
            <person name="Hori C."/>
            <person name="Igarashi K."/>
            <person name="Samejima M."/>
            <person name="Held B.W."/>
            <person name="Barry K.W."/>
            <person name="LaButti K.M."/>
            <person name="Lapidus A."/>
            <person name="Lindquist E.A."/>
            <person name="Lucas S.M."/>
            <person name="Riley R."/>
            <person name="Salamov A.A."/>
            <person name="Hoffmeister D."/>
            <person name="Schwenk D."/>
            <person name="Hadar Y."/>
            <person name="Yarden O."/>
            <person name="de Vries R.P."/>
            <person name="Wiebenga A."/>
            <person name="Stenlid J."/>
            <person name="Eastwood D."/>
            <person name="Grigoriev I.V."/>
            <person name="Berka R.M."/>
            <person name="Blanchette R.A."/>
            <person name="Kersten P."/>
            <person name="Martinez A.T."/>
            <person name="Vicuna R."/>
            <person name="Cullen D."/>
        </authorList>
    </citation>
    <scope>NUCLEOTIDE SEQUENCE [LARGE SCALE GENOMIC DNA]</scope>
    <source>
        <strain evidence="2 3">B</strain>
    </source>
</reference>
<organism evidence="2 3">
    <name type="scientific">Ceriporiopsis subvermispora (strain B)</name>
    <name type="common">White-rot fungus</name>
    <name type="synonym">Gelatoporia subvermispora</name>
    <dbReference type="NCBI Taxonomy" id="914234"/>
    <lineage>
        <taxon>Eukaryota</taxon>
        <taxon>Fungi</taxon>
        <taxon>Dikarya</taxon>
        <taxon>Basidiomycota</taxon>
        <taxon>Agaricomycotina</taxon>
        <taxon>Agaricomycetes</taxon>
        <taxon>Polyporales</taxon>
        <taxon>Gelatoporiaceae</taxon>
        <taxon>Gelatoporia</taxon>
    </lineage>
</organism>
<proteinExistence type="predicted"/>
<sequence>MTSSASVMDVLPRVRMVELPEETLLHILSYLDLPDLTSLAQALPGLCRLTEDPILHRSRILVVAPSRVSHSLFGTSPSGIPFRPTVPELVHRGILRGLGIERRWRAGTYFHSHVMVSQYETSLRLQRTHTGNVIESSLRRRMSSGLPTVLRLLPNEANSVSPSLISTMRRLKWSIQRDTLARVIKDRSELVRNGGGIIAWLEGRGRAVMRRENERVRLAVCPGVKGTIKFYENLGRGR</sequence>
<accession>M2PAK7</accession>
<feature type="domain" description="F-box" evidence="1">
    <location>
        <begin position="13"/>
        <end position="42"/>
    </location>
</feature>
<evidence type="ECO:0000313" key="2">
    <source>
        <dbReference type="EMBL" id="EMD32549.1"/>
    </source>
</evidence>
<dbReference type="InterPro" id="IPR036047">
    <property type="entry name" value="F-box-like_dom_sf"/>
</dbReference>
<gene>
    <name evidence="2" type="ORF">CERSUDRAFT_118600</name>
</gene>
<dbReference type="Pfam" id="PF12937">
    <property type="entry name" value="F-box-like"/>
    <property type="match status" value="1"/>
</dbReference>
<keyword evidence="3" id="KW-1185">Reference proteome</keyword>
<evidence type="ECO:0000313" key="3">
    <source>
        <dbReference type="Proteomes" id="UP000016930"/>
    </source>
</evidence>
<name>M2PAK7_CERS8</name>